<gene>
    <name evidence="2" type="ORF">EW146_g4455</name>
</gene>
<feature type="compositionally biased region" description="Pro residues" evidence="1">
    <location>
        <begin position="123"/>
        <end position="135"/>
    </location>
</feature>
<evidence type="ECO:0000313" key="2">
    <source>
        <dbReference type="EMBL" id="THH16132.1"/>
    </source>
</evidence>
<keyword evidence="3" id="KW-1185">Reference proteome</keyword>
<comment type="caution">
    <text evidence="2">The sequence shown here is derived from an EMBL/GenBank/DDBJ whole genome shotgun (WGS) entry which is preliminary data.</text>
</comment>
<proteinExistence type="predicted"/>
<dbReference type="Proteomes" id="UP000310158">
    <property type="component" value="Unassembled WGS sequence"/>
</dbReference>
<accession>A0A4S4LUN7</accession>
<evidence type="ECO:0000313" key="3">
    <source>
        <dbReference type="Proteomes" id="UP000310158"/>
    </source>
</evidence>
<organism evidence="2 3">
    <name type="scientific">Bondarzewia mesenterica</name>
    <dbReference type="NCBI Taxonomy" id="1095465"/>
    <lineage>
        <taxon>Eukaryota</taxon>
        <taxon>Fungi</taxon>
        <taxon>Dikarya</taxon>
        <taxon>Basidiomycota</taxon>
        <taxon>Agaricomycotina</taxon>
        <taxon>Agaricomycetes</taxon>
        <taxon>Russulales</taxon>
        <taxon>Bondarzewiaceae</taxon>
        <taxon>Bondarzewia</taxon>
    </lineage>
</organism>
<name>A0A4S4LUN7_9AGAM</name>
<dbReference type="EMBL" id="SGPL01000173">
    <property type="protein sequence ID" value="THH16132.1"/>
    <property type="molecule type" value="Genomic_DNA"/>
</dbReference>
<evidence type="ECO:0000256" key="1">
    <source>
        <dbReference type="SAM" id="MobiDB-lite"/>
    </source>
</evidence>
<feature type="region of interest" description="Disordered" evidence="1">
    <location>
        <begin position="19"/>
        <end position="135"/>
    </location>
</feature>
<protein>
    <submittedName>
        <fullName evidence="2">Uncharacterized protein</fullName>
    </submittedName>
</protein>
<sequence length="135" mass="14208">MTFRSNLSSKVLHVAAEARALAKPHKKHSNVTQDPMPAFDEPDSTVPIPPDDKKPDAESVSAVPDPKSSPDTPAVPPDANDQDETGTLDLDTSDSQFVVPSPVPESAQDEFTSYDDKANSPASSPPTAPLPPLPG</sequence>
<reference evidence="2 3" key="1">
    <citation type="submission" date="2019-02" db="EMBL/GenBank/DDBJ databases">
        <title>Genome sequencing of the rare red list fungi Bondarzewia mesenterica.</title>
        <authorList>
            <person name="Buettner E."/>
            <person name="Kellner H."/>
        </authorList>
    </citation>
    <scope>NUCLEOTIDE SEQUENCE [LARGE SCALE GENOMIC DNA]</scope>
    <source>
        <strain evidence="2 3">DSM 108281</strain>
    </source>
</reference>
<dbReference type="AlphaFoldDB" id="A0A4S4LUN7"/>